<organism evidence="4 5">
    <name type="scientific">Legionella hackeliae</name>
    <dbReference type="NCBI Taxonomy" id="449"/>
    <lineage>
        <taxon>Bacteria</taxon>
        <taxon>Pseudomonadati</taxon>
        <taxon>Pseudomonadota</taxon>
        <taxon>Gammaproteobacteria</taxon>
        <taxon>Legionellales</taxon>
        <taxon>Legionellaceae</taxon>
        <taxon>Legionella</taxon>
    </lineage>
</organism>
<dbReference type="PANTHER" id="PTHR42685:SF22">
    <property type="entry name" value="CONDITIONED MEDIUM FACTOR RECEPTOR 1"/>
    <property type="match status" value="1"/>
</dbReference>
<dbReference type="PRINTS" id="PR00420">
    <property type="entry name" value="RNGMNOXGNASE"/>
</dbReference>
<dbReference type="KEGG" id="lha:LHA_3260"/>
<sequence length="397" mass="43544">MMNSDVDAIVIGGGPAGATTALLLARFGWSVALIEKKSFPRTKVCGEFISATSFPLLSELGLSEFYLQHAGPSVTRVGWFGAEKMLMTTMPPVEHSDSKWGRALGREQLDTALLLQAIKAGVHVWQPWTAQTIIDKKDSFTCILETKEKCTELSARTVIIAQGSWEKPVIRMRETAHKNSDLLAFKTHFQATTLDQDLMSLLSFPGGYGGLVHSDSNRVSLSCCIRRDVLQKLRLEKPGLQASDVVLNHILSTCKGAQNVLGTARREESWLSVGPLHPGIRRCYDNGLFFVGNIAGEAHPIIAEGISMAMQSGWLLATSLINGPTLTRDDLIQVGYRYSKKWHKQFASRIYAAAFFAHLTSRRAGMKVLLPLVARFPGLLTFGATLSGKNKTLPSFP</sequence>
<name>A0A0A8UYP0_LEGHA</name>
<reference evidence="5" key="1">
    <citation type="submission" date="2014-09" db="EMBL/GenBank/DDBJ databases">
        <authorList>
            <person name="Gomez-Valero L."/>
        </authorList>
    </citation>
    <scope>NUCLEOTIDE SEQUENCE [LARGE SCALE GENOMIC DNA]</scope>
    <source>
        <strain evidence="5">ATCC35250</strain>
    </source>
</reference>
<keyword evidence="5" id="KW-1185">Reference proteome</keyword>
<dbReference type="InterPro" id="IPR036188">
    <property type="entry name" value="FAD/NAD-bd_sf"/>
</dbReference>
<gene>
    <name evidence="4" type="ORF">LHA_3260</name>
</gene>
<dbReference type="STRING" id="449.LHA_3260"/>
<evidence type="ECO:0000256" key="1">
    <source>
        <dbReference type="ARBA" id="ARBA00038079"/>
    </source>
</evidence>
<evidence type="ECO:0000256" key="2">
    <source>
        <dbReference type="ARBA" id="ARBA00040363"/>
    </source>
</evidence>
<dbReference type="GO" id="GO:0071949">
    <property type="term" value="F:FAD binding"/>
    <property type="evidence" value="ECO:0007669"/>
    <property type="project" value="InterPro"/>
</dbReference>
<dbReference type="Gene3D" id="3.50.50.60">
    <property type="entry name" value="FAD/NAD(P)-binding domain"/>
    <property type="match status" value="1"/>
</dbReference>
<dbReference type="EMBL" id="LN681225">
    <property type="protein sequence ID" value="CEK12242.1"/>
    <property type="molecule type" value="Genomic_DNA"/>
</dbReference>
<evidence type="ECO:0000313" key="5">
    <source>
        <dbReference type="Proteomes" id="UP000032803"/>
    </source>
</evidence>
<feature type="domain" description="FAD-binding" evidence="3">
    <location>
        <begin position="5"/>
        <end position="321"/>
    </location>
</feature>
<dbReference type="PANTHER" id="PTHR42685">
    <property type="entry name" value="GERANYLGERANYL DIPHOSPHATE REDUCTASE"/>
    <property type="match status" value="1"/>
</dbReference>
<proteinExistence type="inferred from homology"/>
<accession>A0A0A8UYP0</accession>
<dbReference type="AlphaFoldDB" id="A0A0A8UYP0"/>
<dbReference type="RefSeq" id="WP_231861947.1">
    <property type="nucleotide sequence ID" value="NZ_LN681225.1"/>
</dbReference>
<dbReference type="Proteomes" id="UP000032803">
    <property type="component" value="Chromosome I"/>
</dbReference>
<dbReference type="InterPro" id="IPR050407">
    <property type="entry name" value="Geranylgeranyl_reductase"/>
</dbReference>
<protein>
    <recommendedName>
        <fullName evidence="2">Protein CbrA</fullName>
    </recommendedName>
</protein>
<dbReference type="SUPFAM" id="SSF51905">
    <property type="entry name" value="FAD/NAD(P)-binding domain"/>
    <property type="match status" value="1"/>
</dbReference>
<evidence type="ECO:0000259" key="3">
    <source>
        <dbReference type="Pfam" id="PF01494"/>
    </source>
</evidence>
<dbReference type="Pfam" id="PF01494">
    <property type="entry name" value="FAD_binding_3"/>
    <property type="match status" value="1"/>
</dbReference>
<evidence type="ECO:0000313" key="4">
    <source>
        <dbReference type="EMBL" id="CEK12242.1"/>
    </source>
</evidence>
<comment type="similarity">
    <text evidence="1">Belongs to the CbrA family.</text>
</comment>
<dbReference type="PATRIC" id="fig|449.7.peg.1783"/>
<dbReference type="HOGENOM" id="CLU_024648_5_3_6"/>
<dbReference type="InterPro" id="IPR002938">
    <property type="entry name" value="FAD-bd"/>
</dbReference>